<evidence type="ECO:0000256" key="8">
    <source>
        <dbReference type="PIRSR" id="PIRSR602481-2"/>
    </source>
</evidence>
<dbReference type="InterPro" id="IPR043135">
    <property type="entry name" value="Fur_C"/>
</dbReference>
<gene>
    <name evidence="9" type="primary">fur</name>
    <name evidence="10" type="ORF">EJB06_27685</name>
</gene>
<evidence type="ECO:0000256" key="2">
    <source>
        <dbReference type="ARBA" id="ARBA00022491"/>
    </source>
</evidence>
<evidence type="ECO:0000256" key="1">
    <source>
        <dbReference type="ARBA" id="ARBA00007957"/>
    </source>
</evidence>
<sequence length="148" mass="16325">MERSTRQRTAIRTVIDAAARPLTPQEILAGVRETVSEIGIATIYRNLKLLIDDGTIQTVSLPGENARYEMSHAAHHHHHHFHCVPCDRVFDVEGCPGSMDSLAPAGFEIDRHELTLYGVCADCAAERAAERAKAAPVPKRRARAPKTH</sequence>
<keyword evidence="6 9" id="KW-0804">Transcription</keyword>
<accession>A0A430HE84</accession>
<feature type="binding site" evidence="8">
    <location>
        <position position="112"/>
    </location>
    <ligand>
        <name>Fe cation</name>
        <dbReference type="ChEBI" id="CHEBI:24875"/>
    </ligand>
</feature>
<dbReference type="EMBL" id="RXLQ01000021">
    <property type="protein sequence ID" value="RSZ55820.1"/>
    <property type="molecule type" value="Genomic_DNA"/>
</dbReference>
<keyword evidence="7 9" id="KW-0479">Metal-binding</keyword>
<dbReference type="GO" id="GO:0003700">
    <property type="term" value="F:DNA-binding transcription factor activity"/>
    <property type="evidence" value="ECO:0007669"/>
    <property type="project" value="UniProtKB-UniRule"/>
</dbReference>
<evidence type="ECO:0000256" key="5">
    <source>
        <dbReference type="ARBA" id="ARBA00023125"/>
    </source>
</evidence>
<dbReference type="Gene3D" id="1.10.10.10">
    <property type="entry name" value="Winged helix-like DNA-binding domain superfamily/Winged helix DNA-binding domain"/>
    <property type="match status" value="1"/>
</dbReference>
<comment type="similarity">
    <text evidence="1 9">Belongs to the Fur family.</text>
</comment>
<dbReference type="GO" id="GO:0008270">
    <property type="term" value="F:zinc ion binding"/>
    <property type="evidence" value="ECO:0007669"/>
    <property type="project" value="TreeGrafter"/>
</dbReference>
<feature type="binding site" evidence="7">
    <location>
        <position position="120"/>
    </location>
    <ligand>
        <name>Zn(2+)</name>
        <dbReference type="ChEBI" id="CHEBI:29105"/>
    </ligand>
</feature>
<organism evidence="10 11">
    <name type="scientific">Massilia atriviolacea</name>
    <dbReference type="NCBI Taxonomy" id="2495579"/>
    <lineage>
        <taxon>Bacteria</taxon>
        <taxon>Pseudomonadati</taxon>
        <taxon>Pseudomonadota</taxon>
        <taxon>Betaproteobacteria</taxon>
        <taxon>Burkholderiales</taxon>
        <taxon>Oxalobacteraceae</taxon>
        <taxon>Telluria group</taxon>
        <taxon>Massilia</taxon>
    </lineage>
</organism>
<evidence type="ECO:0000256" key="3">
    <source>
        <dbReference type="ARBA" id="ARBA00022833"/>
    </source>
</evidence>
<reference evidence="10 11" key="1">
    <citation type="submission" date="2018-12" db="EMBL/GenBank/DDBJ databases">
        <authorList>
            <person name="Yang E."/>
        </authorList>
    </citation>
    <scope>NUCLEOTIDE SEQUENCE [LARGE SCALE GENOMIC DNA]</scope>
    <source>
        <strain evidence="10 11">SOD</strain>
    </source>
</reference>
<feature type="binding site" evidence="7">
    <location>
        <position position="123"/>
    </location>
    <ligand>
        <name>Zn(2+)</name>
        <dbReference type="ChEBI" id="CHEBI:29105"/>
    </ligand>
</feature>
<feature type="binding site" evidence="7">
    <location>
        <position position="83"/>
    </location>
    <ligand>
        <name>Zn(2+)</name>
        <dbReference type="ChEBI" id="CHEBI:29105"/>
    </ligand>
</feature>
<comment type="cofactor">
    <cofactor evidence="7">
        <name>Zn(2+)</name>
        <dbReference type="ChEBI" id="CHEBI:29105"/>
    </cofactor>
    <text evidence="7">Binds 1 zinc ion per subunit.</text>
</comment>
<dbReference type="GO" id="GO:1900376">
    <property type="term" value="P:regulation of secondary metabolite biosynthetic process"/>
    <property type="evidence" value="ECO:0007669"/>
    <property type="project" value="TreeGrafter"/>
</dbReference>
<dbReference type="PANTHER" id="PTHR33202">
    <property type="entry name" value="ZINC UPTAKE REGULATION PROTEIN"/>
    <property type="match status" value="1"/>
</dbReference>
<keyword evidence="3 7" id="KW-0862">Zinc</keyword>
<dbReference type="SUPFAM" id="SSF46785">
    <property type="entry name" value="Winged helix' DNA-binding domain"/>
    <property type="match status" value="1"/>
</dbReference>
<feature type="binding site" evidence="7">
    <location>
        <position position="86"/>
    </location>
    <ligand>
        <name>Zn(2+)</name>
        <dbReference type="ChEBI" id="CHEBI:29105"/>
    </ligand>
</feature>
<dbReference type="GO" id="GO:0005737">
    <property type="term" value="C:cytoplasm"/>
    <property type="evidence" value="ECO:0007669"/>
    <property type="project" value="UniProtKB-SubCell"/>
</dbReference>
<dbReference type="OrthoDB" id="8659436at2"/>
<keyword evidence="9" id="KW-0963">Cytoplasm</keyword>
<keyword evidence="2 9" id="KW-0678">Repressor</keyword>
<dbReference type="InterPro" id="IPR036388">
    <property type="entry name" value="WH-like_DNA-bd_sf"/>
</dbReference>
<evidence type="ECO:0000256" key="9">
    <source>
        <dbReference type="RuleBase" id="RU364037"/>
    </source>
</evidence>
<evidence type="ECO:0000313" key="11">
    <source>
        <dbReference type="Proteomes" id="UP000278085"/>
    </source>
</evidence>
<comment type="cofactor">
    <cofactor evidence="8">
        <name>Mn(2+)</name>
        <dbReference type="ChEBI" id="CHEBI:29035"/>
    </cofactor>
    <cofactor evidence="8">
        <name>Fe(2+)</name>
        <dbReference type="ChEBI" id="CHEBI:29033"/>
    </cofactor>
    <text evidence="8">Binds 1 Mn(2+) or Fe(2+) ion per subunit.</text>
</comment>
<comment type="subunit">
    <text evidence="9">Homodimer.</text>
</comment>
<comment type="subcellular location">
    <subcellularLocation>
        <location evidence="9">Cytoplasm</location>
    </subcellularLocation>
</comment>
<evidence type="ECO:0000256" key="4">
    <source>
        <dbReference type="ARBA" id="ARBA00023015"/>
    </source>
</evidence>
<dbReference type="CDD" id="cd07153">
    <property type="entry name" value="Fur_like"/>
    <property type="match status" value="1"/>
</dbReference>
<comment type="caution">
    <text evidence="10">The sequence shown here is derived from an EMBL/GenBank/DDBJ whole genome shotgun (WGS) entry which is preliminary data.</text>
</comment>
<dbReference type="GO" id="GO:0000976">
    <property type="term" value="F:transcription cis-regulatory region binding"/>
    <property type="evidence" value="ECO:0007669"/>
    <property type="project" value="TreeGrafter"/>
</dbReference>
<dbReference type="InterPro" id="IPR036390">
    <property type="entry name" value="WH_DNA-bd_sf"/>
</dbReference>
<evidence type="ECO:0000256" key="7">
    <source>
        <dbReference type="PIRSR" id="PIRSR602481-1"/>
    </source>
</evidence>
<keyword evidence="8 9" id="KW-0408">Iron</keyword>
<dbReference type="Proteomes" id="UP000278085">
    <property type="component" value="Unassembled WGS sequence"/>
</dbReference>
<dbReference type="InterPro" id="IPR002481">
    <property type="entry name" value="FUR"/>
</dbReference>
<name>A0A430HE84_9BURK</name>
<feature type="binding site" evidence="8">
    <location>
        <position position="77"/>
    </location>
    <ligand>
        <name>Fe cation</name>
        <dbReference type="ChEBI" id="CHEBI:24875"/>
    </ligand>
</feature>
<keyword evidence="11" id="KW-1185">Reference proteome</keyword>
<evidence type="ECO:0000313" key="10">
    <source>
        <dbReference type="EMBL" id="RSZ55820.1"/>
    </source>
</evidence>
<proteinExistence type="inferred from homology"/>
<protein>
    <recommendedName>
        <fullName evidence="9">Ferric uptake regulation protein</fullName>
    </recommendedName>
</protein>
<dbReference type="Pfam" id="PF01475">
    <property type="entry name" value="FUR"/>
    <property type="match status" value="1"/>
</dbReference>
<dbReference type="PANTHER" id="PTHR33202:SF22">
    <property type="entry name" value="HYDROGEN PEROXIDE SENSITIVE REPRESSOR"/>
    <property type="match status" value="1"/>
</dbReference>
<keyword evidence="4 9" id="KW-0805">Transcription regulation</keyword>
<dbReference type="Gene3D" id="3.30.1490.190">
    <property type="match status" value="1"/>
</dbReference>
<keyword evidence="5 9" id="KW-0238">DNA-binding</keyword>
<dbReference type="AlphaFoldDB" id="A0A430HE84"/>
<dbReference type="RefSeq" id="WP_126077263.1">
    <property type="nucleotide sequence ID" value="NZ_CP051166.1"/>
</dbReference>
<evidence type="ECO:0000256" key="6">
    <source>
        <dbReference type="ARBA" id="ARBA00023163"/>
    </source>
</evidence>
<dbReference type="GO" id="GO:0045892">
    <property type="term" value="P:negative regulation of DNA-templated transcription"/>
    <property type="evidence" value="ECO:0007669"/>
    <property type="project" value="TreeGrafter"/>
</dbReference>